<keyword evidence="1" id="KW-0472">Membrane</keyword>
<dbReference type="EMBL" id="MN741026">
    <property type="protein sequence ID" value="QHU23189.1"/>
    <property type="molecule type" value="Genomic_DNA"/>
</dbReference>
<feature type="transmembrane region" description="Helical" evidence="1">
    <location>
        <begin position="51"/>
        <end position="72"/>
    </location>
</feature>
<sequence>MDNFVNKMKLINIENKELLPMIYDIVRTITIQIVAQFMYSMNNPSEPFLTLGFFQTTLFLCLGIMVFWLIIFKLMSDFLYKEEKDN</sequence>
<name>A0A6C0L053_9ZZZZ</name>
<evidence type="ECO:0000313" key="2">
    <source>
        <dbReference type="EMBL" id="QHU23189.1"/>
    </source>
</evidence>
<dbReference type="AlphaFoldDB" id="A0A6C0L053"/>
<accession>A0A6C0L053</accession>
<proteinExistence type="predicted"/>
<keyword evidence="1" id="KW-1133">Transmembrane helix</keyword>
<organism evidence="2">
    <name type="scientific">viral metagenome</name>
    <dbReference type="NCBI Taxonomy" id="1070528"/>
    <lineage>
        <taxon>unclassified sequences</taxon>
        <taxon>metagenomes</taxon>
        <taxon>organismal metagenomes</taxon>
    </lineage>
</organism>
<reference evidence="2" key="1">
    <citation type="journal article" date="2020" name="Nature">
        <title>Giant virus diversity and host interactions through global metagenomics.</title>
        <authorList>
            <person name="Schulz F."/>
            <person name="Roux S."/>
            <person name="Paez-Espino D."/>
            <person name="Jungbluth S."/>
            <person name="Walsh D.A."/>
            <person name="Denef V.J."/>
            <person name="McMahon K.D."/>
            <person name="Konstantinidis K.T."/>
            <person name="Eloe-Fadrosh E.A."/>
            <person name="Kyrpides N.C."/>
            <person name="Woyke T."/>
        </authorList>
    </citation>
    <scope>NUCLEOTIDE SEQUENCE</scope>
    <source>
        <strain evidence="2">GVMAG-S-ERX555907-94</strain>
    </source>
</reference>
<protein>
    <submittedName>
        <fullName evidence="2">Uncharacterized protein</fullName>
    </submittedName>
</protein>
<keyword evidence="1" id="KW-0812">Transmembrane</keyword>
<evidence type="ECO:0000256" key="1">
    <source>
        <dbReference type="SAM" id="Phobius"/>
    </source>
</evidence>